<dbReference type="PROSITE" id="PS51257">
    <property type="entry name" value="PROKAR_LIPOPROTEIN"/>
    <property type="match status" value="1"/>
</dbReference>
<sequence length="334" mass="36501">MIRFFKALATALLFLFTLQSCTFIDDDRSDCETSFSLNYQLKVVSNINLQLSEQLQMSTGSQTLATLNSYLDPILQPTASAVHLSFFPTDGSDPVHYDRETEGLRTAFSLAIPAADYRHIAIIGQEDPSIFINDNTSAETTRLTQFLNDTVDSHNHAALAGTLDMSVTNNTNQSWEINLYPADAAVAVVMKKNPNVVRTRVFLADLATSFTPNDSTWHWEHNSLVRTDAVDVTGTDSVAYCGIAFPSRMEAPGTIDPDVAAAKGAVWRVVILSDLPDGTTTRSVLYMTEPLKAGDIRVIRIHVNDDGGVSTSDSNVGASVTLDWKKGGEYNPEI</sequence>
<proteinExistence type="predicted"/>
<dbReference type="Proteomes" id="UP000438914">
    <property type="component" value="Unassembled WGS sequence"/>
</dbReference>
<name>A0A7K0KDL8_9BACT</name>
<dbReference type="RefSeq" id="WP_154533533.1">
    <property type="nucleotide sequence ID" value="NZ_VUNG01000007.1"/>
</dbReference>
<evidence type="ECO:0008006" key="4">
    <source>
        <dbReference type="Google" id="ProtNLM"/>
    </source>
</evidence>
<evidence type="ECO:0000256" key="1">
    <source>
        <dbReference type="SAM" id="SignalP"/>
    </source>
</evidence>
<keyword evidence="3" id="KW-1185">Reference proteome</keyword>
<protein>
    <recommendedName>
        <fullName evidence="4">Fimbrillin-A associated anchor protein Mfa1 and Mfa2</fullName>
    </recommendedName>
</protein>
<evidence type="ECO:0000313" key="2">
    <source>
        <dbReference type="EMBL" id="MST83949.1"/>
    </source>
</evidence>
<dbReference type="EMBL" id="VUNG01000007">
    <property type="protein sequence ID" value="MST83949.1"/>
    <property type="molecule type" value="Genomic_DNA"/>
</dbReference>
<keyword evidence="1" id="KW-0732">Signal</keyword>
<organism evidence="2 3">
    <name type="scientific">Hallella mizrahii</name>
    <dbReference type="NCBI Taxonomy" id="2606637"/>
    <lineage>
        <taxon>Bacteria</taxon>
        <taxon>Pseudomonadati</taxon>
        <taxon>Bacteroidota</taxon>
        <taxon>Bacteroidia</taxon>
        <taxon>Bacteroidales</taxon>
        <taxon>Prevotellaceae</taxon>
        <taxon>Hallella</taxon>
    </lineage>
</organism>
<comment type="caution">
    <text evidence="2">The sequence shown here is derived from an EMBL/GenBank/DDBJ whole genome shotgun (WGS) entry which is preliminary data.</text>
</comment>
<dbReference type="AlphaFoldDB" id="A0A7K0KDL8"/>
<accession>A0A7K0KDL8</accession>
<gene>
    <name evidence="2" type="ORF">FYJ73_04570</name>
</gene>
<feature type="signal peptide" evidence="1">
    <location>
        <begin position="1"/>
        <end position="22"/>
    </location>
</feature>
<feature type="chain" id="PRO_5029801881" description="Fimbrillin-A associated anchor protein Mfa1 and Mfa2" evidence="1">
    <location>
        <begin position="23"/>
        <end position="334"/>
    </location>
</feature>
<reference evidence="2 3" key="1">
    <citation type="submission" date="2019-08" db="EMBL/GenBank/DDBJ databases">
        <title>In-depth cultivation of the pig gut microbiome towards novel bacterial diversity and tailored functional studies.</title>
        <authorList>
            <person name="Wylensek D."/>
            <person name="Hitch T.C.A."/>
            <person name="Clavel T."/>
        </authorList>
    </citation>
    <scope>NUCLEOTIDE SEQUENCE [LARGE SCALE GENOMIC DNA]</scope>
    <source>
        <strain evidence="2 3">LKV-178-WT-2A</strain>
    </source>
</reference>
<evidence type="ECO:0000313" key="3">
    <source>
        <dbReference type="Proteomes" id="UP000438914"/>
    </source>
</evidence>